<name>A0ACD3APP6_9AGAR</name>
<keyword evidence="2" id="KW-1185">Reference proteome</keyword>
<evidence type="ECO:0000313" key="1">
    <source>
        <dbReference type="EMBL" id="TFK67701.1"/>
    </source>
</evidence>
<organism evidence="1 2">
    <name type="scientific">Pluteus cervinus</name>
    <dbReference type="NCBI Taxonomy" id="181527"/>
    <lineage>
        <taxon>Eukaryota</taxon>
        <taxon>Fungi</taxon>
        <taxon>Dikarya</taxon>
        <taxon>Basidiomycota</taxon>
        <taxon>Agaricomycotina</taxon>
        <taxon>Agaricomycetes</taxon>
        <taxon>Agaricomycetidae</taxon>
        <taxon>Agaricales</taxon>
        <taxon>Pluteineae</taxon>
        <taxon>Pluteaceae</taxon>
        <taxon>Pluteus</taxon>
    </lineage>
</organism>
<protein>
    <submittedName>
        <fullName evidence="1">MFS general substrate transporter</fullName>
    </submittedName>
</protein>
<dbReference type="EMBL" id="ML208369">
    <property type="protein sequence ID" value="TFK67701.1"/>
    <property type="molecule type" value="Genomic_DNA"/>
</dbReference>
<sequence length="563" mass="63095">MTHLSPQLPAEDASLGSETLTDGLVTRSLESVQDTVDPRLTPDSRPDNTLVDETLGHQLRSIITRHSGHYGAPTLNKLESQADEEPIYVEFKEGDERDPINFPRRKKWLITFIVCSSTIMASMTAAAYNLGFPSMMRDLHCTQFQATIGLSVFPLGFAIVPLVTASLSEELGRRPLYIYSGIGYLLMYMTIALAKNIETVILARFLQGAFGSTGATMVGGTIADIWTSRERGLPMSIFAFAAVGGTGLGPLFSGWVEMNPHLEWRWIQWIQMIMFAVYLCSVPIFVDETRSAVLLTKMARQLRKDTGDHRYRARIEDERDSLKTLIFISCTRPVRLMLTEPVVISFSLWIGFAWGVLFCLLESISDTFRRLHNFNTGQVGSVFITMTIGSVLGSLTNISQERLYQKYASSRGPEARLYWACGASVLFPIGMFIYAWSAFPSIPWFAQAIGIVIFMWAAFIMYLAVFSYLADCYGPFASSALAGQSLLRNVLASIFPLFTTQMFQKLHYQWASTLLALIACLMIPIPFILFFYGHHIRKLSTFSRAVIEMQEKAANNNATDEKQ</sequence>
<reference evidence="1 2" key="1">
    <citation type="journal article" date="2019" name="Nat. Ecol. Evol.">
        <title>Megaphylogeny resolves global patterns of mushroom evolution.</title>
        <authorList>
            <person name="Varga T."/>
            <person name="Krizsan K."/>
            <person name="Foldi C."/>
            <person name="Dima B."/>
            <person name="Sanchez-Garcia M."/>
            <person name="Sanchez-Ramirez S."/>
            <person name="Szollosi G.J."/>
            <person name="Szarkandi J.G."/>
            <person name="Papp V."/>
            <person name="Albert L."/>
            <person name="Andreopoulos W."/>
            <person name="Angelini C."/>
            <person name="Antonin V."/>
            <person name="Barry K.W."/>
            <person name="Bougher N.L."/>
            <person name="Buchanan P."/>
            <person name="Buyck B."/>
            <person name="Bense V."/>
            <person name="Catcheside P."/>
            <person name="Chovatia M."/>
            <person name="Cooper J."/>
            <person name="Damon W."/>
            <person name="Desjardin D."/>
            <person name="Finy P."/>
            <person name="Geml J."/>
            <person name="Haridas S."/>
            <person name="Hughes K."/>
            <person name="Justo A."/>
            <person name="Karasinski D."/>
            <person name="Kautmanova I."/>
            <person name="Kiss B."/>
            <person name="Kocsube S."/>
            <person name="Kotiranta H."/>
            <person name="LaButti K.M."/>
            <person name="Lechner B.E."/>
            <person name="Liimatainen K."/>
            <person name="Lipzen A."/>
            <person name="Lukacs Z."/>
            <person name="Mihaltcheva S."/>
            <person name="Morgado L.N."/>
            <person name="Niskanen T."/>
            <person name="Noordeloos M.E."/>
            <person name="Ohm R.A."/>
            <person name="Ortiz-Santana B."/>
            <person name="Ovrebo C."/>
            <person name="Racz N."/>
            <person name="Riley R."/>
            <person name="Savchenko A."/>
            <person name="Shiryaev A."/>
            <person name="Soop K."/>
            <person name="Spirin V."/>
            <person name="Szebenyi C."/>
            <person name="Tomsovsky M."/>
            <person name="Tulloss R.E."/>
            <person name="Uehling J."/>
            <person name="Grigoriev I.V."/>
            <person name="Vagvolgyi C."/>
            <person name="Papp T."/>
            <person name="Martin F.M."/>
            <person name="Miettinen O."/>
            <person name="Hibbett D.S."/>
            <person name="Nagy L.G."/>
        </authorList>
    </citation>
    <scope>NUCLEOTIDE SEQUENCE [LARGE SCALE GENOMIC DNA]</scope>
    <source>
        <strain evidence="1 2">NL-1719</strain>
    </source>
</reference>
<gene>
    <name evidence="1" type="ORF">BDN72DRAFT_85136</name>
</gene>
<dbReference type="Proteomes" id="UP000308600">
    <property type="component" value="Unassembled WGS sequence"/>
</dbReference>
<evidence type="ECO:0000313" key="2">
    <source>
        <dbReference type="Proteomes" id="UP000308600"/>
    </source>
</evidence>
<accession>A0ACD3APP6</accession>
<proteinExistence type="predicted"/>